<dbReference type="OrthoDB" id="5420444at2"/>
<dbReference type="RefSeq" id="WP_020877169.1">
    <property type="nucleotide sequence ID" value="NZ_ATHJ01000085.1"/>
</dbReference>
<organism evidence="1 2">
    <name type="scientific">Desulfococcus multivorans DSM 2059</name>
    <dbReference type="NCBI Taxonomy" id="1121405"/>
    <lineage>
        <taxon>Bacteria</taxon>
        <taxon>Pseudomonadati</taxon>
        <taxon>Thermodesulfobacteriota</taxon>
        <taxon>Desulfobacteria</taxon>
        <taxon>Desulfobacterales</taxon>
        <taxon>Desulfococcaceae</taxon>
        <taxon>Desulfococcus</taxon>
    </lineage>
</organism>
<accession>S7V0X4</accession>
<dbReference type="InterPro" id="IPR054230">
    <property type="entry name" value="DUF6955"/>
</dbReference>
<keyword evidence="2" id="KW-1185">Reference proteome</keyword>
<reference evidence="1 2" key="1">
    <citation type="journal article" date="2013" name="Genome Announc.">
        <title>Draft genome sequences for three mercury-methylating, sulfate-reducing bacteria.</title>
        <authorList>
            <person name="Brown S.D."/>
            <person name="Hurt R.A.Jr."/>
            <person name="Gilmour C.C."/>
            <person name="Elias D.A."/>
        </authorList>
    </citation>
    <scope>NUCLEOTIDE SEQUENCE [LARGE SCALE GENOMIC DNA]</scope>
    <source>
        <strain evidence="1 2">DSM 2059</strain>
    </source>
</reference>
<dbReference type="AlphaFoldDB" id="S7V0X4"/>
<dbReference type="eggNOG" id="ENOG5034122">
    <property type="taxonomic scope" value="Bacteria"/>
</dbReference>
<name>S7V0X4_DESML</name>
<sequence length="107" mass="11897">MADYWVNIFLNDENLKKIEAAGLQGSVVDIDGKKAIQVPMTQKDQKKLVKGFTDLDFDGNNACVLPADAEEKLLNIVLEMKTPDVMKFAIMKIYNPLAGKAPRSAQR</sequence>
<evidence type="ECO:0000313" key="1">
    <source>
        <dbReference type="EMBL" id="EPR40144.1"/>
    </source>
</evidence>
<dbReference type="Proteomes" id="UP000014977">
    <property type="component" value="Unassembled WGS sequence"/>
</dbReference>
<gene>
    <name evidence="1" type="ORF">dsmv_2412</name>
</gene>
<comment type="caution">
    <text evidence="1">The sequence shown here is derived from an EMBL/GenBank/DDBJ whole genome shotgun (WGS) entry which is preliminary data.</text>
</comment>
<dbReference type="EMBL" id="ATHJ01000085">
    <property type="protein sequence ID" value="EPR40144.1"/>
    <property type="molecule type" value="Genomic_DNA"/>
</dbReference>
<evidence type="ECO:0000313" key="2">
    <source>
        <dbReference type="Proteomes" id="UP000014977"/>
    </source>
</evidence>
<dbReference type="Pfam" id="PF22271">
    <property type="entry name" value="DUF6955"/>
    <property type="match status" value="1"/>
</dbReference>
<protein>
    <submittedName>
        <fullName evidence="1">Uncharacterized protein</fullName>
    </submittedName>
</protein>
<proteinExistence type="predicted"/>